<feature type="compositionally biased region" description="Polar residues" evidence="1">
    <location>
        <begin position="510"/>
        <end position="537"/>
    </location>
</feature>
<feature type="compositionally biased region" description="Polar residues" evidence="1">
    <location>
        <begin position="479"/>
        <end position="502"/>
    </location>
</feature>
<protein>
    <submittedName>
        <fullName evidence="2">Uncharacterized protein</fullName>
    </submittedName>
</protein>
<feature type="compositionally biased region" description="Low complexity" evidence="1">
    <location>
        <begin position="422"/>
        <end position="437"/>
    </location>
</feature>
<feature type="compositionally biased region" description="Polar residues" evidence="1">
    <location>
        <begin position="356"/>
        <end position="376"/>
    </location>
</feature>
<dbReference type="EMBL" id="JARKIK010000095">
    <property type="protein sequence ID" value="KAK8722561.1"/>
    <property type="molecule type" value="Genomic_DNA"/>
</dbReference>
<feature type="compositionally biased region" description="Polar residues" evidence="1">
    <location>
        <begin position="314"/>
        <end position="327"/>
    </location>
</feature>
<dbReference type="Proteomes" id="UP001445076">
    <property type="component" value="Unassembled WGS sequence"/>
</dbReference>
<feature type="region of interest" description="Disordered" evidence="1">
    <location>
        <begin position="297"/>
        <end position="556"/>
    </location>
</feature>
<organism evidence="2 3">
    <name type="scientific">Cherax quadricarinatus</name>
    <name type="common">Australian red claw crayfish</name>
    <dbReference type="NCBI Taxonomy" id="27406"/>
    <lineage>
        <taxon>Eukaryota</taxon>
        <taxon>Metazoa</taxon>
        <taxon>Ecdysozoa</taxon>
        <taxon>Arthropoda</taxon>
        <taxon>Crustacea</taxon>
        <taxon>Multicrustacea</taxon>
        <taxon>Malacostraca</taxon>
        <taxon>Eumalacostraca</taxon>
        <taxon>Eucarida</taxon>
        <taxon>Decapoda</taxon>
        <taxon>Pleocyemata</taxon>
        <taxon>Astacidea</taxon>
        <taxon>Parastacoidea</taxon>
        <taxon>Parastacidae</taxon>
        <taxon>Cherax</taxon>
    </lineage>
</organism>
<evidence type="ECO:0000256" key="1">
    <source>
        <dbReference type="SAM" id="MobiDB-lite"/>
    </source>
</evidence>
<dbReference type="AlphaFoldDB" id="A0AAW0W046"/>
<evidence type="ECO:0000313" key="2">
    <source>
        <dbReference type="EMBL" id="KAK8722561.1"/>
    </source>
</evidence>
<feature type="compositionally biased region" description="Polar residues" evidence="1">
    <location>
        <begin position="297"/>
        <end position="306"/>
    </location>
</feature>
<keyword evidence="3" id="KW-1185">Reference proteome</keyword>
<feature type="compositionally biased region" description="Polar residues" evidence="1">
    <location>
        <begin position="412"/>
        <end position="421"/>
    </location>
</feature>
<feature type="compositionally biased region" description="Polar residues" evidence="1">
    <location>
        <begin position="335"/>
        <end position="348"/>
    </location>
</feature>
<comment type="caution">
    <text evidence="2">The sequence shown here is derived from an EMBL/GenBank/DDBJ whole genome shotgun (WGS) entry which is preliminary data.</text>
</comment>
<proteinExistence type="predicted"/>
<name>A0AAW0W046_CHEQU</name>
<feature type="compositionally biased region" description="Polar residues" evidence="1">
    <location>
        <begin position="438"/>
        <end position="466"/>
    </location>
</feature>
<reference evidence="2 3" key="1">
    <citation type="journal article" date="2024" name="BMC Genomics">
        <title>Genome assembly of redclaw crayfish (Cherax quadricarinatus) provides insights into its immune adaptation and hypoxia tolerance.</title>
        <authorList>
            <person name="Liu Z."/>
            <person name="Zheng J."/>
            <person name="Li H."/>
            <person name="Fang K."/>
            <person name="Wang S."/>
            <person name="He J."/>
            <person name="Zhou D."/>
            <person name="Weng S."/>
            <person name="Chi M."/>
            <person name="Gu Z."/>
            <person name="He J."/>
            <person name="Li F."/>
            <person name="Wang M."/>
        </authorList>
    </citation>
    <scope>NUCLEOTIDE SEQUENCE [LARGE SCALE GENOMIC DNA]</scope>
    <source>
        <strain evidence="2">ZL_2023a</strain>
    </source>
</reference>
<gene>
    <name evidence="2" type="ORF">OTU49_012275</name>
</gene>
<feature type="non-terminal residue" evidence="2">
    <location>
        <position position="1"/>
    </location>
</feature>
<accession>A0AAW0W046</accession>
<dbReference type="Gene3D" id="1.10.287.1490">
    <property type="match status" value="1"/>
</dbReference>
<sequence length="686" mass="74477">VWSTGCNWCGCRRGYTVCSQLDCRTVNHTQGLEKRCIPYSKFRNTCGQKCRCSLRGTQYCSLGETCNTLFEVNGQPCEPGTYFMKDDCNWCYCMNGLVQCNNYKSTTTPATGCTTTAPWQEDACNWCGCRNNSAVCSESECSEGPVTCVPGSSYVDGCGALCHCLESGIPQCQAQDQCTECFFNGVVWSSRNDCNWCGCQNGVFQCSQLTCQGNQTVDCIPGSSFFDECFQYCTCPETGLRQCQTASCLTDLWMHAQPCDIGTFFTHDNKWCRCSDQGVECSKLQLLTSTERIGNSSELKVSSNDSRLTRSLDSDTQGLDSDTQGLDSDTRGLDSDTQGLESDTQGLDSDTRGLDSDTQGLESDTQGLDSDTQVLDSDTRGLDSDTRGLDSDTKGLDSDTQGLDSDTRGLDSDTQGLDSDTQGLDSDSQGLDSDTQGLDSDTQGLDSDTQGLDSDTQGLDSDTQGLDSDIQGLDRDTQGLDSDTQGLDSDTQGLDSDTQALDSDTRGLDSDTQGLDSDTQGLDSDTQGLDSDTQALDSDTRGLDSDTQGLDSDTQGLDSDRECNGTALWRRRDCNLCGCRNGTAVCTYLNCYDAQLVECIPESRFRDHCNRECHCSASGRIACSDGPCNAVMEVEGQRCDHAYFLMNKCIWCWCKDGHLTCNHDTCVASLQQVPATKRTPTDNSCT</sequence>
<feature type="compositionally biased region" description="Polar residues" evidence="1">
    <location>
        <begin position="545"/>
        <end position="556"/>
    </location>
</feature>
<feature type="compositionally biased region" description="Basic and acidic residues" evidence="1">
    <location>
        <begin position="377"/>
        <end position="397"/>
    </location>
</feature>
<evidence type="ECO:0000313" key="3">
    <source>
        <dbReference type="Proteomes" id="UP001445076"/>
    </source>
</evidence>